<organism evidence="4">
    <name type="scientific">Micromonas pusilla (strain CCMP1545)</name>
    <name type="common">Picoplanktonic green alga</name>
    <dbReference type="NCBI Taxonomy" id="564608"/>
    <lineage>
        <taxon>Eukaryota</taxon>
        <taxon>Viridiplantae</taxon>
        <taxon>Chlorophyta</taxon>
        <taxon>Mamiellophyceae</taxon>
        <taxon>Mamiellales</taxon>
        <taxon>Mamiellaceae</taxon>
        <taxon>Micromonas</taxon>
    </lineage>
</organism>
<reference evidence="3 4" key="1">
    <citation type="journal article" date="2009" name="Science">
        <title>Green evolution and dynamic adaptations revealed by genomes of the marine picoeukaryotes Micromonas.</title>
        <authorList>
            <person name="Worden A.Z."/>
            <person name="Lee J.H."/>
            <person name="Mock T."/>
            <person name="Rouze P."/>
            <person name="Simmons M.P."/>
            <person name="Aerts A.L."/>
            <person name="Allen A.E."/>
            <person name="Cuvelier M.L."/>
            <person name="Derelle E."/>
            <person name="Everett M.V."/>
            <person name="Foulon E."/>
            <person name="Grimwood J."/>
            <person name="Gundlach H."/>
            <person name="Henrissat B."/>
            <person name="Napoli C."/>
            <person name="McDonald S.M."/>
            <person name="Parker M.S."/>
            <person name="Rombauts S."/>
            <person name="Salamov A."/>
            <person name="Von Dassow P."/>
            <person name="Badger J.H."/>
            <person name="Coutinho P.M."/>
            <person name="Demir E."/>
            <person name="Dubchak I."/>
            <person name="Gentemann C."/>
            <person name="Eikrem W."/>
            <person name="Gready J.E."/>
            <person name="John U."/>
            <person name="Lanier W."/>
            <person name="Lindquist E.A."/>
            <person name="Lucas S."/>
            <person name="Mayer K.F."/>
            <person name="Moreau H."/>
            <person name="Not F."/>
            <person name="Otillar R."/>
            <person name="Panaud O."/>
            <person name="Pangilinan J."/>
            <person name="Paulsen I."/>
            <person name="Piegu B."/>
            <person name="Poliakov A."/>
            <person name="Robbens S."/>
            <person name="Schmutz J."/>
            <person name="Toulza E."/>
            <person name="Wyss T."/>
            <person name="Zelensky A."/>
            <person name="Zhou K."/>
            <person name="Armbrust E.V."/>
            <person name="Bhattacharya D."/>
            <person name="Goodenough U.W."/>
            <person name="Van de Peer Y."/>
            <person name="Grigoriev I.V."/>
        </authorList>
    </citation>
    <scope>NUCLEOTIDE SEQUENCE [LARGE SCALE GENOMIC DNA]</scope>
    <source>
        <strain evidence="3 4">CCMP1545</strain>
    </source>
</reference>
<dbReference type="InterPro" id="IPR046345">
    <property type="entry name" value="TraB_PrgY-like"/>
</dbReference>
<dbReference type="eggNOG" id="ENOG502S91Z">
    <property type="taxonomic scope" value="Eukaryota"/>
</dbReference>
<feature type="transmembrane region" description="Helical" evidence="2">
    <location>
        <begin position="482"/>
        <end position="504"/>
    </location>
</feature>
<dbReference type="Proteomes" id="UP000001876">
    <property type="component" value="Unassembled WGS sequence"/>
</dbReference>
<dbReference type="OrthoDB" id="510339at2759"/>
<feature type="region of interest" description="Disordered" evidence="1">
    <location>
        <begin position="198"/>
        <end position="218"/>
    </location>
</feature>
<name>C1MXE8_MICPC</name>
<proteinExistence type="predicted"/>
<dbReference type="PANTHER" id="PTHR21530:SF7">
    <property type="entry name" value="TRAB DOMAIN-CONTAINING PROTEIN"/>
    <property type="match status" value="1"/>
</dbReference>
<evidence type="ECO:0000256" key="1">
    <source>
        <dbReference type="SAM" id="MobiDB-lite"/>
    </source>
</evidence>
<feature type="transmembrane region" description="Helical" evidence="2">
    <location>
        <begin position="411"/>
        <end position="431"/>
    </location>
</feature>
<dbReference type="KEGG" id="mpp:MICPUCDRAFT_47906"/>
<accession>C1MXE8</accession>
<protein>
    <submittedName>
        <fullName evidence="3">Predicted protein</fullName>
    </submittedName>
</protein>
<dbReference type="GeneID" id="9686119"/>
<dbReference type="AlphaFoldDB" id="C1MXE8"/>
<evidence type="ECO:0000256" key="2">
    <source>
        <dbReference type="SAM" id="Phobius"/>
    </source>
</evidence>
<dbReference type="CDD" id="cd14726">
    <property type="entry name" value="TraB_PrgY-like"/>
    <property type="match status" value="1"/>
</dbReference>
<keyword evidence="2" id="KW-0812">Transmembrane</keyword>
<evidence type="ECO:0000313" key="4">
    <source>
        <dbReference type="Proteomes" id="UP000001876"/>
    </source>
</evidence>
<sequence>MSLPEGVSVDTSRGVPVLHIAFDGDDARRRAADAPGPTARLRHPTTGADVHVIGTAHVSGASADHVRAAILAERPDTVVIELCPGRLASLVERALSTRSRTAHHKVGTFGDALRVVVSGGFVPTALSVAYACVGAVMGGVPGAEFLAAVDAAKDVGAQVVLGDVDERLIFARILSRMTYGDDAWKRWKLDREAAAAAASSSSSGGGGKEEEDAERRRVDAATAAVLDDDAAVLVKGKRTEVPRRWREGVVRAIVAAKCENPGDVERALYGVLDPSGEVDPADVATLRKCGTRAMDFVMAEIATSGDLTKLMKGDAAKKGEQKWAWATMETLSTDRDLVLAHSLQRSRRAKRIVGVVGAAHVRGIERLWEDVPTAASQRAYDGALSPTPFGRDARGGSAWDRTREMIFSREFAYICGAAVSLGVARGAYSVVENARANVRRLRASGMSDEEIMRSPKTKLLEAPPRAAASVGRALRSAARTTAIVVAVPAVVAAAAACVGASALVSLGNLATRLEAAASRAEEAGIVARRRPELRSKRWGNEVDERGNRLVQVEAINAVSKYDKGVDGGGRGGRGRGGEMLYR</sequence>
<dbReference type="PANTHER" id="PTHR21530">
    <property type="entry name" value="PHEROMONE SHUTDOWN PROTEIN"/>
    <property type="match status" value="1"/>
</dbReference>
<keyword evidence="2" id="KW-1133">Transmembrane helix</keyword>
<evidence type="ECO:0000313" key="3">
    <source>
        <dbReference type="EMBL" id="EEH55451.1"/>
    </source>
</evidence>
<keyword evidence="2" id="KW-0472">Membrane</keyword>
<keyword evidence="4" id="KW-1185">Reference proteome</keyword>
<dbReference type="RefSeq" id="XP_003060682.1">
    <property type="nucleotide sequence ID" value="XM_003060636.1"/>
</dbReference>
<dbReference type="EMBL" id="GG663742">
    <property type="protein sequence ID" value="EEH55451.1"/>
    <property type="molecule type" value="Genomic_DNA"/>
</dbReference>
<gene>
    <name evidence="3" type="ORF">MICPUCDRAFT_47906</name>
</gene>